<dbReference type="EMBL" id="BK063061">
    <property type="protein sequence ID" value="DBA11611.1"/>
    <property type="molecule type" value="Genomic_DNA"/>
</dbReference>
<organism evidence="1">
    <name type="scientific">Malaco herpesvirus 2</name>
    <dbReference type="NCBI Taxonomy" id="3031798"/>
    <lineage>
        <taxon>Viruses</taxon>
        <taxon>Duplodnaviria</taxon>
        <taxon>Heunggongvirae</taxon>
        <taxon>Peploviricota</taxon>
        <taxon>Herviviricetes</taxon>
        <taxon>Herpesvirales</taxon>
        <taxon>Malacoherpesviridae</taxon>
    </lineage>
</organism>
<reference evidence="1" key="2">
    <citation type="submission" date="2023-01" db="EMBL/GenBank/DDBJ databases">
        <authorList>
            <person name="Rosani U."/>
            <person name="Delmont T.O."/>
            <person name="Gaia M."/>
            <person name="Krupovic M."/>
        </authorList>
    </citation>
    <scope>NUCLEOTIDE SEQUENCE</scope>
    <source>
        <strain evidence="1">MalacoHV2/Med/2018 153</strain>
    </source>
</reference>
<evidence type="ECO:0000313" key="1">
    <source>
        <dbReference type="EMBL" id="DBA11611.1"/>
    </source>
</evidence>
<sequence length="397" mass="45950">MALLNTTCVEKKICNILKKRESGSIDINAEEWLTSGRIHRTSADVQKILNLIKSFQKQGDFSKLIIKTNLSNTCMDSKMIVSILDSFNSNKNNNIIIQIALYLNSFGIIETCEKLDLIKAYHQENLKKIAEQIHLLSSTRSLDLANVTDSSLIINNKELLHTVIEPRLNLVSILTELLNCSHLPNVYENLFVCATKHYITLPPNPDVIDGKLYQDLLCTQYVLDEGHIPVLQEELFKIILPSRLKMKNMLNGSVFDILNTYFFGNNLVDSLQFYRIINFECGNDTNVPNIETNYLLKKIFTMDNSITTIPIIEDLFSKQSLKKMSECYSKICEKIQFFMLYVHICRNLMPNIKIGSIEDPSILKDHIYFYKNKFYLNEHLSTCYKTLLEHYYEKRLN</sequence>
<reference evidence="1" key="1">
    <citation type="journal article" date="2023" name="Front. Mar. Sci.">
        <title>Tracing the invertebrate herpesviruses in the global sequence datasets.</title>
        <authorList>
            <person name="Rosani U."/>
            <person name="Gaia M."/>
            <person name="Delmont T.O."/>
            <person name="Krupovic M."/>
        </authorList>
    </citation>
    <scope>NUCLEOTIDE SEQUENCE</scope>
    <source>
        <strain evidence="1">MalacoHV2/Med/2018 153</strain>
    </source>
</reference>
<protein>
    <submittedName>
        <fullName evidence="1">ORF71</fullName>
    </submittedName>
</protein>
<accession>A0AA48P8Y5</accession>
<proteinExistence type="predicted"/>
<name>A0AA48P8Y5_9VIRU</name>